<feature type="transmembrane region" description="Helical" evidence="8">
    <location>
        <begin position="78"/>
        <end position="99"/>
    </location>
</feature>
<evidence type="ECO:0000256" key="8">
    <source>
        <dbReference type="SAM" id="Phobius"/>
    </source>
</evidence>
<name>A0A4T0WYH0_9ASCO</name>
<dbReference type="OrthoDB" id="588261at2759"/>
<evidence type="ECO:0000256" key="1">
    <source>
        <dbReference type="ARBA" id="ARBA00004141"/>
    </source>
</evidence>
<keyword evidence="7 8" id="KW-0472">Membrane</keyword>
<organism evidence="9 10">
    <name type="scientific">Pichia inconspicua</name>
    <dbReference type="NCBI Taxonomy" id="52247"/>
    <lineage>
        <taxon>Eukaryota</taxon>
        <taxon>Fungi</taxon>
        <taxon>Dikarya</taxon>
        <taxon>Ascomycota</taxon>
        <taxon>Saccharomycotina</taxon>
        <taxon>Pichiomycetes</taxon>
        <taxon>Pichiales</taxon>
        <taxon>Pichiaceae</taxon>
        <taxon>Pichia</taxon>
    </lineage>
</organism>
<gene>
    <name evidence="9" type="ORF">CANINC_003947</name>
</gene>
<evidence type="ECO:0000256" key="7">
    <source>
        <dbReference type="ARBA" id="ARBA00023136"/>
    </source>
</evidence>
<evidence type="ECO:0000256" key="6">
    <source>
        <dbReference type="ARBA" id="ARBA00023004"/>
    </source>
</evidence>
<dbReference type="Proteomes" id="UP000307173">
    <property type="component" value="Unassembled WGS sequence"/>
</dbReference>
<comment type="subcellular location">
    <subcellularLocation>
        <location evidence="1">Membrane</location>
        <topology evidence="1">Multi-pass membrane protein</topology>
    </subcellularLocation>
</comment>
<dbReference type="InterPro" id="IPR034804">
    <property type="entry name" value="SQR/QFR_C/D"/>
</dbReference>
<dbReference type="AlphaFoldDB" id="A0A4T0WYH0"/>
<evidence type="ECO:0000256" key="3">
    <source>
        <dbReference type="ARBA" id="ARBA00022692"/>
    </source>
</evidence>
<dbReference type="InterPro" id="IPR000701">
    <property type="entry name" value="SuccDH_FuR_B_TM-su"/>
</dbReference>
<evidence type="ECO:0000256" key="4">
    <source>
        <dbReference type="ARBA" id="ARBA00022723"/>
    </source>
</evidence>
<dbReference type="NCBIfam" id="TIGR02970">
    <property type="entry name" value="succ_dehyd_cytB"/>
    <property type="match status" value="1"/>
</dbReference>
<proteinExistence type="predicted"/>
<keyword evidence="2" id="KW-0349">Heme</keyword>
<evidence type="ECO:0000256" key="5">
    <source>
        <dbReference type="ARBA" id="ARBA00022989"/>
    </source>
</evidence>
<dbReference type="GO" id="GO:0006099">
    <property type="term" value="P:tricarboxylic acid cycle"/>
    <property type="evidence" value="ECO:0007669"/>
    <property type="project" value="InterPro"/>
</dbReference>
<dbReference type="PANTHER" id="PTHR10978:SF5">
    <property type="entry name" value="SUCCINATE DEHYDROGENASE CYTOCHROME B560 SUBUNIT, MITOCHONDRIAL"/>
    <property type="match status" value="1"/>
</dbReference>
<dbReference type="PROSITE" id="PS01000">
    <property type="entry name" value="SDH_CYT_1"/>
    <property type="match status" value="1"/>
</dbReference>
<accession>A0A4T0WYH0</accession>
<dbReference type="EMBL" id="SELW01000623">
    <property type="protein sequence ID" value="TID17678.1"/>
    <property type="molecule type" value="Genomic_DNA"/>
</dbReference>
<dbReference type="STRING" id="52247.A0A4T0WYH0"/>
<dbReference type="PROSITE" id="PS01001">
    <property type="entry name" value="SDH_CYT_2"/>
    <property type="match status" value="1"/>
</dbReference>
<evidence type="ECO:0000313" key="9">
    <source>
        <dbReference type="EMBL" id="TID17678.1"/>
    </source>
</evidence>
<dbReference type="CDD" id="cd03499">
    <property type="entry name" value="SQR_TypeC_SdhC"/>
    <property type="match status" value="1"/>
</dbReference>
<dbReference type="Pfam" id="PF01127">
    <property type="entry name" value="Sdh_cyt"/>
    <property type="match status" value="1"/>
</dbReference>
<sequence>MFPSLRLPLACAARTARSGIIRPSLHIKSSFRSIVTVKATPVEENSILVAQRKNRPVSPHLQIYEPQLTAILSGLHRITGVGLAAGFYAVTVSFAAGIVDSATLVSLFSALPVAAQVLLKTLAAFPFAFHSWNGIRHLIWDSGREVNVKGVYRTGYTIIGLTVVSALALLFA</sequence>
<feature type="transmembrane region" description="Helical" evidence="8">
    <location>
        <begin position="105"/>
        <end position="129"/>
    </location>
</feature>
<dbReference type="Gene3D" id="1.20.1300.10">
    <property type="entry name" value="Fumarate reductase/succinate dehydrogenase, transmembrane subunit"/>
    <property type="match status" value="1"/>
</dbReference>
<dbReference type="GO" id="GO:0046872">
    <property type="term" value="F:metal ion binding"/>
    <property type="evidence" value="ECO:0007669"/>
    <property type="project" value="UniProtKB-KW"/>
</dbReference>
<keyword evidence="10" id="KW-1185">Reference proteome</keyword>
<keyword evidence="6" id="KW-0408">Iron</keyword>
<dbReference type="GO" id="GO:0009055">
    <property type="term" value="F:electron transfer activity"/>
    <property type="evidence" value="ECO:0007669"/>
    <property type="project" value="InterPro"/>
</dbReference>
<reference evidence="9 10" key="1">
    <citation type="journal article" date="2019" name="Front. Genet.">
        <title>Whole-Genome Sequencing of the Opportunistic Yeast Pathogen Candida inconspicua Uncovers Its Hybrid Origin.</title>
        <authorList>
            <person name="Mixao V."/>
            <person name="Hansen A.P."/>
            <person name="Saus E."/>
            <person name="Boekhout T."/>
            <person name="Lass-Florl C."/>
            <person name="Gabaldon T."/>
        </authorList>
    </citation>
    <scope>NUCLEOTIDE SEQUENCE [LARGE SCALE GENOMIC DNA]</scope>
    <source>
        <strain evidence="9 10">CBS 180</strain>
    </source>
</reference>
<protein>
    <recommendedName>
        <fullName evidence="11">Succinate dehydrogenase, cytochrome b556 subunit</fullName>
    </recommendedName>
</protein>
<dbReference type="GO" id="GO:0031966">
    <property type="term" value="C:mitochondrial membrane"/>
    <property type="evidence" value="ECO:0007669"/>
    <property type="project" value="UniProtKB-ARBA"/>
</dbReference>
<comment type="caution">
    <text evidence="9">The sequence shown here is derived from an EMBL/GenBank/DDBJ whole genome shotgun (WGS) entry which is preliminary data.</text>
</comment>
<evidence type="ECO:0000256" key="2">
    <source>
        <dbReference type="ARBA" id="ARBA00022617"/>
    </source>
</evidence>
<feature type="transmembrane region" description="Helical" evidence="8">
    <location>
        <begin position="150"/>
        <end position="171"/>
    </location>
</feature>
<dbReference type="SUPFAM" id="SSF81343">
    <property type="entry name" value="Fumarate reductase respiratory complex transmembrane subunits"/>
    <property type="match status" value="1"/>
</dbReference>
<evidence type="ECO:0000313" key="10">
    <source>
        <dbReference type="Proteomes" id="UP000307173"/>
    </source>
</evidence>
<keyword evidence="3 8" id="KW-0812">Transmembrane</keyword>
<dbReference type="InterPro" id="IPR018495">
    <property type="entry name" value="Succ_DH_cyt_bsu_CS"/>
</dbReference>
<evidence type="ECO:0008006" key="11">
    <source>
        <dbReference type="Google" id="ProtNLM"/>
    </source>
</evidence>
<keyword evidence="5 8" id="KW-1133">Transmembrane helix</keyword>
<dbReference type="InterPro" id="IPR014314">
    <property type="entry name" value="Succ_DH_cytb556"/>
</dbReference>
<keyword evidence="4" id="KW-0479">Metal-binding</keyword>
<dbReference type="PANTHER" id="PTHR10978">
    <property type="entry name" value="SUCCINATE DEHYDROGENASE CYTOCHROME B560 SUBUNIT"/>
    <property type="match status" value="1"/>
</dbReference>
<dbReference type="GO" id="GO:0006121">
    <property type="term" value="P:mitochondrial electron transport, succinate to ubiquinone"/>
    <property type="evidence" value="ECO:0007669"/>
    <property type="project" value="TreeGrafter"/>
</dbReference>